<reference evidence="2" key="2">
    <citation type="submission" date="2020-11" db="EMBL/GenBank/DDBJ databases">
        <authorList>
            <person name="McCartney M.A."/>
            <person name="Auch B."/>
            <person name="Kono T."/>
            <person name="Mallez S."/>
            <person name="Becker A."/>
            <person name="Gohl D.M."/>
            <person name="Silverstein K.A.T."/>
            <person name="Koren S."/>
            <person name="Bechman K.B."/>
            <person name="Herman A."/>
            <person name="Abrahante J.E."/>
            <person name="Garbe J."/>
        </authorList>
    </citation>
    <scope>NUCLEOTIDE SEQUENCE</scope>
    <source>
        <strain evidence="2">Duluth1</strain>
        <tissue evidence="2">Whole animal</tissue>
    </source>
</reference>
<reference evidence="2" key="1">
    <citation type="journal article" date="2019" name="bioRxiv">
        <title>The Genome of the Zebra Mussel, Dreissena polymorpha: A Resource for Invasive Species Research.</title>
        <authorList>
            <person name="McCartney M.A."/>
            <person name="Auch B."/>
            <person name="Kono T."/>
            <person name="Mallez S."/>
            <person name="Zhang Y."/>
            <person name="Obille A."/>
            <person name="Becker A."/>
            <person name="Abrahante J.E."/>
            <person name="Garbe J."/>
            <person name="Badalamenti J.P."/>
            <person name="Herman A."/>
            <person name="Mangelson H."/>
            <person name="Liachko I."/>
            <person name="Sullivan S."/>
            <person name="Sone E.D."/>
            <person name="Koren S."/>
            <person name="Silverstein K.A.T."/>
            <person name="Beckman K.B."/>
            <person name="Gohl D.M."/>
        </authorList>
    </citation>
    <scope>NUCLEOTIDE SEQUENCE</scope>
    <source>
        <strain evidence="2">Duluth1</strain>
        <tissue evidence="2">Whole animal</tissue>
    </source>
</reference>
<feature type="region of interest" description="Disordered" evidence="1">
    <location>
        <begin position="41"/>
        <end position="61"/>
    </location>
</feature>
<name>A0A9D4GYZ9_DREPO</name>
<gene>
    <name evidence="2" type="ORF">DPMN_126144</name>
</gene>
<keyword evidence="3" id="KW-1185">Reference proteome</keyword>
<evidence type="ECO:0000313" key="3">
    <source>
        <dbReference type="Proteomes" id="UP000828390"/>
    </source>
</evidence>
<dbReference type="AlphaFoldDB" id="A0A9D4GYZ9"/>
<proteinExistence type="predicted"/>
<evidence type="ECO:0000313" key="2">
    <source>
        <dbReference type="EMBL" id="KAH3824310.1"/>
    </source>
</evidence>
<dbReference type="EMBL" id="JAIWYP010000005">
    <property type="protein sequence ID" value="KAH3824310.1"/>
    <property type="molecule type" value="Genomic_DNA"/>
</dbReference>
<comment type="caution">
    <text evidence="2">The sequence shown here is derived from an EMBL/GenBank/DDBJ whole genome shotgun (WGS) entry which is preliminary data.</text>
</comment>
<protein>
    <submittedName>
        <fullName evidence="2">Uncharacterized protein</fullName>
    </submittedName>
</protein>
<evidence type="ECO:0000256" key="1">
    <source>
        <dbReference type="SAM" id="MobiDB-lite"/>
    </source>
</evidence>
<sequence>MNSIPSGREYRRITEAIFQTIQTGSHVEHYFRYYMALPSDDDHRGHPINKGHQTMTTEGTQ</sequence>
<organism evidence="2 3">
    <name type="scientific">Dreissena polymorpha</name>
    <name type="common">Zebra mussel</name>
    <name type="synonym">Mytilus polymorpha</name>
    <dbReference type="NCBI Taxonomy" id="45954"/>
    <lineage>
        <taxon>Eukaryota</taxon>
        <taxon>Metazoa</taxon>
        <taxon>Spiralia</taxon>
        <taxon>Lophotrochozoa</taxon>
        <taxon>Mollusca</taxon>
        <taxon>Bivalvia</taxon>
        <taxon>Autobranchia</taxon>
        <taxon>Heteroconchia</taxon>
        <taxon>Euheterodonta</taxon>
        <taxon>Imparidentia</taxon>
        <taxon>Neoheterodontei</taxon>
        <taxon>Myida</taxon>
        <taxon>Dreissenoidea</taxon>
        <taxon>Dreissenidae</taxon>
        <taxon>Dreissena</taxon>
    </lineage>
</organism>
<dbReference type="Proteomes" id="UP000828390">
    <property type="component" value="Unassembled WGS sequence"/>
</dbReference>
<accession>A0A9D4GYZ9</accession>
<feature type="compositionally biased region" description="Polar residues" evidence="1">
    <location>
        <begin position="51"/>
        <end position="61"/>
    </location>
</feature>